<keyword evidence="1" id="KW-0378">Hydrolase</keyword>
<dbReference type="NCBIfam" id="NF009773">
    <property type="entry name" value="PRK13270.1"/>
    <property type="match status" value="1"/>
</dbReference>
<protein>
    <submittedName>
        <fullName evidence="3">Alpha,alpha-trehalase TreF</fullName>
    </submittedName>
</protein>
<dbReference type="PANTHER" id="PTHR23403:SF8">
    <property type="entry name" value="CYTOPLASMIC TREHALASE"/>
    <property type="match status" value="1"/>
</dbReference>
<dbReference type="GO" id="GO:0005993">
    <property type="term" value="P:trehalose catabolic process"/>
    <property type="evidence" value="ECO:0007669"/>
    <property type="project" value="TreeGrafter"/>
</dbReference>
<dbReference type="GO" id="GO:0004555">
    <property type="term" value="F:alpha,alpha-trehalase activity"/>
    <property type="evidence" value="ECO:0007669"/>
    <property type="project" value="InterPro"/>
</dbReference>
<organism evidence="3 4">
    <name type="scientific">Chitinophaga pinensis</name>
    <dbReference type="NCBI Taxonomy" id="79329"/>
    <lineage>
        <taxon>Bacteria</taxon>
        <taxon>Pseudomonadati</taxon>
        <taxon>Bacteroidota</taxon>
        <taxon>Chitinophagia</taxon>
        <taxon>Chitinophagales</taxon>
        <taxon>Chitinophagaceae</taxon>
        <taxon>Chitinophaga</taxon>
    </lineage>
</organism>
<gene>
    <name evidence="3" type="primary">treF</name>
    <name evidence="3" type="ORF">FEF09_20320</name>
</gene>
<keyword evidence="4" id="KW-1185">Reference proteome</keyword>
<dbReference type="PANTHER" id="PTHR23403">
    <property type="entry name" value="TREHALASE"/>
    <property type="match status" value="1"/>
</dbReference>
<dbReference type="InterPro" id="IPR012341">
    <property type="entry name" value="6hp_glycosidase-like_sf"/>
</dbReference>
<dbReference type="EMBL" id="VOHS01000024">
    <property type="protein sequence ID" value="TWV98771.1"/>
    <property type="molecule type" value="Genomic_DNA"/>
</dbReference>
<dbReference type="PROSITE" id="PS00927">
    <property type="entry name" value="TREHALASE_1"/>
    <property type="match status" value="1"/>
</dbReference>
<dbReference type="Gene3D" id="1.50.10.10">
    <property type="match status" value="1"/>
</dbReference>
<dbReference type="RefSeq" id="WP_146306799.1">
    <property type="nucleotide sequence ID" value="NZ_VOHS01000024.1"/>
</dbReference>
<dbReference type="AlphaFoldDB" id="A0A5C6LPH8"/>
<dbReference type="PRINTS" id="PR00744">
    <property type="entry name" value="GLHYDRLASE37"/>
</dbReference>
<evidence type="ECO:0000313" key="4">
    <source>
        <dbReference type="Proteomes" id="UP000318815"/>
    </source>
</evidence>
<evidence type="ECO:0000256" key="1">
    <source>
        <dbReference type="ARBA" id="ARBA00022801"/>
    </source>
</evidence>
<keyword evidence="2" id="KW-0326">Glycosidase</keyword>
<name>A0A5C6LPH8_9BACT</name>
<dbReference type="InterPro" id="IPR018232">
    <property type="entry name" value="Glyco_hydro_37_CS"/>
</dbReference>
<dbReference type="Proteomes" id="UP000318815">
    <property type="component" value="Unassembled WGS sequence"/>
</dbReference>
<dbReference type="InterPro" id="IPR001661">
    <property type="entry name" value="Glyco_hydro_37"/>
</dbReference>
<dbReference type="PROSITE" id="PS00928">
    <property type="entry name" value="TREHALASE_2"/>
    <property type="match status" value="1"/>
</dbReference>
<sequence length="537" mass="61335">MNGKLLLITGAMASLMACKHREQPLVKERSPRQEFPGLFEEVQTARIFPDSKTFADCAPKASPASVLQSYAKERTAAGFDLSTFVHHHFYVPAAATSAYVTDTAQDVIAHIESLWNVLKRLPDTANTWGSLIPLPDPYVVPGGRFREVYYWDSYFTMLGLKESGKIDLMENMIKNFAYLIRTYGFIPNGNRTYYLTRSQPPYFALMVQLLVSAKEDHKQEILTTYLDALEKEYQFWMKKPTEGQHAAEHLITLKDSTKLNRYWDRGTWPREESWREDIVTAKKSPLQDAVYRELRTGAESGWDYSCRWFEDGKSLETIHITDIIPVDLNCLLYNLELTIADAYNMKGNTLKAQQYKAAASIRKDAILRYCWDPKTGFFRDYDFKKEKRTAVLNLGGMYPFFFGIARAGQADSMTLVLQKEFLYPGGLVSTPFETGEQWDAPNGWAPLQWMAINGLLNYDKNYLASEIAARWSRQNIRVFKQTGKLLEKYNVKDTSLTGGGGEYPNQDGFGWTNGVLLKILHMQQQGLLNNGKNIDTL</sequence>
<dbReference type="NCBIfam" id="NF009774">
    <property type="entry name" value="PRK13271.1"/>
    <property type="match status" value="1"/>
</dbReference>
<dbReference type="SUPFAM" id="SSF48208">
    <property type="entry name" value="Six-hairpin glycosidases"/>
    <property type="match status" value="1"/>
</dbReference>
<dbReference type="OrthoDB" id="106887at2"/>
<evidence type="ECO:0000256" key="2">
    <source>
        <dbReference type="ARBA" id="ARBA00023295"/>
    </source>
</evidence>
<evidence type="ECO:0000313" key="3">
    <source>
        <dbReference type="EMBL" id="TWV98771.1"/>
    </source>
</evidence>
<comment type="caution">
    <text evidence="3">The sequence shown here is derived from an EMBL/GenBank/DDBJ whole genome shotgun (WGS) entry which is preliminary data.</text>
</comment>
<dbReference type="Pfam" id="PF01204">
    <property type="entry name" value="Trehalase"/>
    <property type="match status" value="1"/>
</dbReference>
<proteinExistence type="predicted"/>
<dbReference type="InterPro" id="IPR008928">
    <property type="entry name" value="6-hairpin_glycosidase_sf"/>
</dbReference>
<reference evidence="3 4" key="1">
    <citation type="submission" date="2019-08" db="EMBL/GenBank/DDBJ databases">
        <title>Whole genome sequencing of chitin degrading bacteria Chitinophaga pinensis YS16.</title>
        <authorList>
            <person name="Singh R.P."/>
            <person name="Manchanda G."/>
            <person name="Maurya I.K."/>
            <person name="Joshi N.K."/>
            <person name="Srivastava A.K."/>
        </authorList>
    </citation>
    <scope>NUCLEOTIDE SEQUENCE [LARGE SCALE GENOMIC DNA]</scope>
    <source>
        <strain evidence="3 4">YS-16</strain>
    </source>
</reference>
<accession>A0A5C6LPH8</accession>
<dbReference type="PROSITE" id="PS51257">
    <property type="entry name" value="PROKAR_LIPOPROTEIN"/>
    <property type="match status" value="1"/>
</dbReference>